<feature type="domain" description="Zinc finger LSD1-type" evidence="4">
    <location>
        <begin position="149"/>
        <end position="172"/>
    </location>
</feature>
<dbReference type="AlphaFoldDB" id="A0A4U6U115"/>
<reference evidence="5" key="1">
    <citation type="submission" date="2019-03" db="EMBL/GenBank/DDBJ databases">
        <title>WGS assembly of Setaria viridis.</title>
        <authorList>
            <person name="Huang P."/>
            <person name="Jenkins J."/>
            <person name="Grimwood J."/>
            <person name="Barry K."/>
            <person name="Healey A."/>
            <person name="Mamidi S."/>
            <person name="Sreedasyam A."/>
            <person name="Shu S."/>
            <person name="Feldman M."/>
            <person name="Wu J."/>
            <person name="Yu Y."/>
            <person name="Chen C."/>
            <person name="Johnson J."/>
            <person name="Rokhsar D."/>
            <person name="Baxter I."/>
            <person name="Schmutz J."/>
            <person name="Brutnell T."/>
            <person name="Kellogg E."/>
        </authorList>
    </citation>
    <scope>NUCLEOTIDE SEQUENCE [LARGE SCALE GENOMIC DNA]</scope>
</reference>
<evidence type="ECO:0000256" key="1">
    <source>
        <dbReference type="ARBA" id="ARBA00004123"/>
    </source>
</evidence>
<feature type="region of interest" description="Disordered" evidence="3">
    <location>
        <begin position="1"/>
        <end position="48"/>
    </location>
</feature>
<organism evidence="5 6">
    <name type="scientific">Setaria viridis</name>
    <name type="common">Green bristlegrass</name>
    <name type="synonym">Setaria italica subsp. viridis</name>
    <dbReference type="NCBI Taxonomy" id="4556"/>
    <lineage>
        <taxon>Eukaryota</taxon>
        <taxon>Viridiplantae</taxon>
        <taxon>Streptophyta</taxon>
        <taxon>Embryophyta</taxon>
        <taxon>Tracheophyta</taxon>
        <taxon>Spermatophyta</taxon>
        <taxon>Magnoliopsida</taxon>
        <taxon>Liliopsida</taxon>
        <taxon>Poales</taxon>
        <taxon>Poaceae</taxon>
        <taxon>PACMAD clade</taxon>
        <taxon>Panicoideae</taxon>
        <taxon>Panicodae</taxon>
        <taxon>Paniceae</taxon>
        <taxon>Cenchrinae</taxon>
        <taxon>Setaria</taxon>
    </lineage>
</organism>
<dbReference type="InterPro" id="IPR005735">
    <property type="entry name" value="Znf_LSD1"/>
</dbReference>
<evidence type="ECO:0000313" key="5">
    <source>
        <dbReference type="EMBL" id="TKW09150.1"/>
    </source>
</evidence>
<dbReference type="PANTHER" id="PTHR31747:SF5">
    <property type="entry name" value="PROTEIN LOL4"/>
    <property type="match status" value="1"/>
</dbReference>
<comment type="subcellular location">
    <subcellularLocation>
        <location evidence="1">Nucleus</location>
    </subcellularLocation>
</comment>
<dbReference type="NCBIfam" id="TIGR01053">
    <property type="entry name" value="LSD1"/>
    <property type="match status" value="3"/>
</dbReference>
<protein>
    <recommendedName>
        <fullName evidence="4">Zinc finger LSD1-type domain-containing protein</fullName>
    </recommendedName>
</protein>
<dbReference type="GO" id="GO:0005634">
    <property type="term" value="C:nucleus"/>
    <property type="evidence" value="ECO:0007669"/>
    <property type="project" value="UniProtKB-SubCell"/>
</dbReference>
<dbReference type="Pfam" id="PF06943">
    <property type="entry name" value="zf-LSD1"/>
    <property type="match status" value="3"/>
</dbReference>
<evidence type="ECO:0000256" key="3">
    <source>
        <dbReference type="SAM" id="MobiDB-lite"/>
    </source>
</evidence>
<name>A0A4U6U115_SETVI</name>
<keyword evidence="6" id="KW-1185">Reference proteome</keyword>
<dbReference type="InterPro" id="IPR040319">
    <property type="entry name" value="LSD1-like"/>
</dbReference>
<feature type="compositionally biased region" description="Basic residues" evidence="3">
    <location>
        <begin position="34"/>
        <end position="48"/>
    </location>
</feature>
<feature type="domain" description="Zinc finger LSD1-type" evidence="4">
    <location>
        <begin position="188"/>
        <end position="210"/>
    </location>
</feature>
<evidence type="ECO:0000313" key="6">
    <source>
        <dbReference type="Proteomes" id="UP000298652"/>
    </source>
</evidence>
<dbReference type="Gramene" id="TKW09150">
    <property type="protein sequence ID" value="TKW09150"/>
    <property type="gene ID" value="SEVIR_6G074500v2"/>
</dbReference>
<evidence type="ECO:0000259" key="4">
    <source>
        <dbReference type="Pfam" id="PF06943"/>
    </source>
</evidence>
<dbReference type="Proteomes" id="UP000298652">
    <property type="component" value="Chromosome 6"/>
</dbReference>
<sequence>MEGERGRAGGRNWRRRRKAGAGIRPYPKGIPSHATHRTPIHSSSPRRRRFLCPDSFPRPERIYPLSSPISHPAALKSRARTHRLLPPWSSTSLLLHLITLISLTPSFVLNLVGRAQLKAKTSSSLPSRVRRYQFNSWGSCLGMQDQLICSGCKRVLEYRRGATGVCCPGCNTFTAANPSGSEMSELVCGGCFTMLVYNRGAANIRCPHCGRVNSTRSAANQIGHLSCGHCRTTLAYPPGASTVGCPTCRCVNPVRNNNSGGSARPAQSDARPQTVLVENPKTLDEKGKLVSNVAVGVTSWKR</sequence>
<proteinExistence type="predicted"/>
<dbReference type="EMBL" id="CM016557">
    <property type="protein sequence ID" value="TKW09150.1"/>
    <property type="molecule type" value="Genomic_DNA"/>
</dbReference>
<accession>A0A4U6U115</accession>
<keyword evidence="2" id="KW-0539">Nucleus</keyword>
<evidence type="ECO:0000256" key="2">
    <source>
        <dbReference type="ARBA" id="ARBA00023242"/>
    </source>
</evidence>
<feature type="domain" description="Zinc finger LSD1-type" evidence="4">
    <location>
        <begin position="227"/>
        <end position="250"/>
    </location>
</feature>
<gene>
    <name evidence="5" type="ORF">SEVIR_6G074500v2</name>
</gene>
<dbReference type="PANTHER" id="PTHR31747">
    <property type="entry name" value="PROTEIN LSD1"/>
    <property type="match status" value="1"/>
</dbReference>